<evidence type="ECO:0000256" key="2">
    <source>
        <dbReference type="PROSITE-ProRule" id="PRU00335"/>
    </source>
</evidence>
<dbReference type="PROSITE" id="PS50977">
    <property type="entry name" value="HTH_TETR_2"/>
    <property type="match status" value="1"/>
</dbReference>
<accession>A0ABX8S9Z3</accession>
<feature type="domain" description="HTH tetR-type" evidence="3">
    <location>
        <begin position="8"/>
        <end position="68"/>
    </location>
</feature>
<dbReference type="InterPro" id="IPR001647">
    <property type="entry name" value="HTH_TetR"/>
</dbReference>
<feature type="DNA-binding region" description="H-T-H motif" evidence="2">
    <location>
        <begin position="31"/>
        <end position="50"/>
    </location>
</feature>
<dbReference type="Gene3D" id="1.10.357.10">
    <property type="entry name" value="Tetracycline Repressor, domain 2"/>
    <property type="match status" value="1"/>
</dbReference>
<proteinExistence type="predicted"/>
<name>A0ABX8S9Z3_9ACTN</name>
<dbReference type="RefSeq" id="WP_066468506.1">
    <property type="nucleotide sequence ID" value="NZ_CBCRUZ010000004.1"/>
</dbReference>
<keyword evidence="5" id="KW-1185">Reference proteome</keyword>
<reference evidence="4" key="1">
    <citation type="submission" date="2021-07" db="EMBL/GenBank/DDBJ databases">
        <title>Candidatus Kaistella beijingensis sp. nov. isolated from a municipal wastewater treatment plant is involved in sludge foaming.</title>
        <authorList>
            <person name="Song Y."/>
            <person name="Liu S.-J."/>
        </authorList>
    </citation>
    <scope>NUCLEOTIDE SEQUENCE</scope>
    <source>
        <strain evidence="4">DSM 43998</strain>
    </source>
</reference>
<dbReference type="SUPFAM" id="SSF46689">
    <property type="entry name" value="Homeodomain-like"/>
    <property type="match status" value="1"/>
</dbReference>
<gene>
    <name evidence="4" type="ORF">KV203_04525</name>
</gene>
<organism evidence="4 5">
    <name type="scientific">Skermania pinensis</name>
    <dbReference type="NCBI Taxonomy" id="39122"/>
    <lineage>
        <taxon>Bacteria</taxon>
        <taxon>Bacillati</taxon>
        <taxon>Actinomycetota</taxon>
        <taxon>Actinomycetes</taxon>
        <taxon>Mycobacteriales</taxon>
        <taxon>Gordoniaceae</taxon>
        <taxon>Skermania</taxon>
    </lineage>
</organism>
<dbReference type="EMBL" id="CP079105">
    <property type="protein sequence ID" value="QXQ14673.1"/>
    <property type="molecule type" value="Genomic_DNA"/>
</dbReference>
<sequence>MINKIADDTAVDRVINAAIAIASRNGIDAITDRAVAHAAGTTVRDIYGLFEDRESLLAAVGDQIVFHLYGAMREAVIAAAGSLDVDGLRALRVLLHAGMSAIWPRIESTPAEQTLTYELTIHALRRRWTTAPAAQDADRVAREQYRMMDAEMIGFLNHCALLSKTIWLEPVEAIAVFALSLLQGMILRWLVDGNDETMITMLDDLVLAVSLKACQRPIRPVH</sequence>
<evidence type="ECO:0000313" key="4">
    <source>
        <dbReference type="EMBL" id="QXQ14673.1"/>
    </source>
</evidence>
<protein>
    <submittedName>
        <fullName evidence="4">TetR/AcrR family transcriptional regulator</fullName>
    </submittedName>
</protein>
<evidence type="ECO:0000256" key="1">
    <source>
        <dbReference type="ARBA" id="ARBA00023125"/>
    </source>
</evidence>
<dbReference type="Proteomes" id="UP000887023">
    <property type="component" value="Chromosome"/>
</dbReference>
<evidence type="ECO:0000259" key="3">
    <source>
        <dbReference type="PROSITE" id="PS50977"/>
    </source>
</evidence>
<keyword evidence="1 2" id="KW-0238">DNA-binding</keyword>
<evidence type="ECO:0000313" key="5">
    <source>
        <dbReference type="Proteomes" id="UP000887023"/>
    </source>
</evidence>
<dbReference type="InterPro" id="IPR009057">
    <property type="entry name" value="Homeodomain-like_sf"/>
</dbReference>
<dbReference type="Pfam" id="PF00440">
    <property type="entry name" value="TetR_N"/>
    <property type="match status" value="1"/>
</dbReference>